<dbReference type="AlphaFoldDB" id="A0AAD7CVZ9"/>
<accession>A0AAD7CVZ9</accession>
<organism evidence="2 3">
    <name type="scientific">Mycena rosella</name>
    <name type="common">Pink bonnet</name>
    <name type="synonym">Agaricus rosellus</name>
    <dbReference type="NCBI Taxonomy" id="1033263"/>
    <lineage>
        <taxon>Eukaryota</taxon>
        <taxon>Fungi</taxon>
        <taxon>Dikarya</taxon>
        <taxon>Basidiomycota</taxon>
        <taxon>Agaricomycotina</taxon>
        <taxon>Agaricomycetes</taxon>
        <taxon>Agaricomycetidae</taxon>
        <taxon>Agaricales</taxon>
        <taxon>Marasmiineae</taxon>
        <taxon>Mycenaceae</taxon>
        <taxon>Mycena</taxon>
    </lineage>
</organism>
<sequence length="358" mass="38771">MFPVGTGGQANLDANHVDSRDCLEAVRLAALPKKPKPIFGSLLTQPKYVHSRTTPRSFHHLRSTSYRLWLRDPPVAPVRGGTPTDFETSTSCELAQALMPQLRGATQAIPDYAPRAGSAHPLAIFAVDPLSMICRAFGQGKLFPHRSFEYAQLGKYGLESFCQFFEYSSNNKLLSYASRPIRLRASVASNCAGRAPQSFTSSAGRFAPEIARVIPASVSNPVRAWPAHHADYHLASQAICSPWDYYSKAEPFTFNPKALVKLNDTRKLLGVVAQLALGSCLIHYLDEDTPEDFEIDPDLVQSNATDSDSDEEPSGDKLPGASGATIGLSPATDSSYTPEGDVEDALAIADPQAHSLPI</sequence>
<evidence type="ECO:0000313" key="3">
    <source>
        <dbReference type="Proteomes" id="UP001221757"/>
    </source>
</evidence>
<dbReference type="Proteomes" id="UP001221757">
    <property type="component" value="Unassembled WGS sequence"/>
</dbReference>
<feature type="region of interest" description="Disordered" evidence="1">
    <location>
        <begin position="300"/>
        <end position="342"/>
    </location>
</feature>
<reference evidence="2" key="1">
    <citation type="submission" date="2023-03" db="EMBL/GenBank/DDBJ databases">
        <title>Massive genome expansion in bonnet fungi (Mycena s.s.) driven by repeated elements and novel gene families across ecological guilds.</title>
        <authorList>
            <consortium name="Lawrence Berkeley National Laboratory"/>
            <person name="Harder C.B."/>
            <person name="Miyauchi S."/>
            <person name="Viragh M."/>
            <person name="Kuo A."/>
            <person name="Thoen E."/>
            <person name="Andreopoulos B."/>
            <person name="Lu D."/>
            <person name="Skrede I."/>
            <person name="Drula E."/>
            <person name="Henrissat B."/>
            <person name="Morin E."/>
            <person name="Kohler A."/>
            <person name="Barry K."/>
            <person name="LaButti K."/>
            <person name="Morin E."/>
            <person name="Salamov A."/>
            <person name="Lipzen A."/>
            <person name="Mereny Z."/>
            <person name="Hegedus B."/>
            <person name="Baldrian P."/>
            <person name="Stursova M."/>
            <person name="Weitz H."/>
            <person name="Taylor A."/>
            <person name="Grigoriev I.V."/>
            <person name="Nagy L.G."/>
            <person name="Martin F."/>
            <person name="Kauserud H."/>
        </authorList>
    </citation>
    <scope>NUCLEOTIDE SEQUENCE</scope>
    <source>
        <strain evidence="2">CBHHK067</strain>
    </source>
</reference>
<protein>
    <submittedName>
        <fullName evidence="2">Uncharacterized protein</fullName>
    </submittedName>
</protein>
<evidence type="ECO:0000313" key="2">
    <source>
        <dbReference type="EMBL" id="KAJ7665675.1"/>
    </source>
</evidence>
<keyword evidence="3" id="KW-1185">Reference proteome</keyword>
<proteinExistence type="predicted"/>
<name>A0AAD7CVZ9_MYCRO</name>
<evidence type="ECO:0000256" key="1">
    <source>
        <dbReference type="SAM" id="MobiDB-lite"/>
    </source>
</evidence>
<dbReference type="EMBL" id="JARKIE010000214">
    <property type="protein sequence ID" value="KAJ7665675.1"/>
    <property type="molecule type" value="Genomic_DNA"/>
</dbReference>
<comment type="caution">
    <text evidence="2">The sequence shown here is derived from an EMBL/GenBank/DDBJ whole genome shotgun (WGS) entry which is preliminary data.</text>
</comment>
<gene>
    <name evidence="2" type="ORF">B0H17DRAFT_1254873</name>
</gene>